<protein>
    <submittedName>
        <fullName evidence="2">Glycosyl transferase family 28</fullName>
    </submittedName>
</protein>
<dbReference type="PANTHER" id="PTHR48050">
    <property type="entry name" value="STEROL 3-BETA-GLUCOSYLTRANSFERASE"/>
    <property type="match status" value="1"/>
</dbReference>
<dbReference type="InterPro" id="IPR002213">
    <property type="entry name" value="UDP_glucos_trans"/>
</dbReference>
<dbReference type="GO" id="GO:0008194">
    <property type="term" value="F:UDP-glycosyltransferase activity"/>
    <property type="evidence" value="ECO:0007669"/>
    <property type="project" value="InterPro"/>
</dbReference>
<dbReference type="Pfam" id="PF06722">
    <property type="entry name" value="EryCIII-like_C"/>
    <property type="match status" value="1"/>
</dbReference>
<dbReference type="PANTHER" id="PTHR48050:SF13">
    <property type="entry name" value="STEROL 3-BETA-GLUCOSYLTRANSFERASE UGT80A2"/>
    <property type="match status" value="1"/>
</dbReference>
<dbReference type="GO" id="GO:0017000">
    <property type="term" value="P:antibiotic biosynthetic process"/>
    <property type="evidence" value="ECO:0007669"/>
    <property type="project" value="UniProtKB-ARBA"/>
</dbReference>
<reference evidence="2 3" key="2">
    <citation type="journal article" date="2010" name="J. Bacteriol.">
        <title>Complete genome sequence of Beijerinckia indica subsp. indica.</title>
        <authorList>
            <person name="Tamas I."/>
            <person name="Dedysh S.N."/>
            <person name="Liesack W."/>
            <person name="Stott M.B."/>
            <person name="Alam M."/>
            <person name="Murrell J.C."/>
            <person name="Dunfield P.F."/>
        </authorList>
    </citation>
    <scope>NUCLEOTIDE SEQUENCE [LARGE SCALE GENOMIC DNA]</scope>
    <source>
        <strain evidence="3">ATCC 9039 / DSM 1715 / NCIMB 8712</strain>
    </source>
</reference>
<evidence type="ECO:0000259" key="1">
    <source>
        <dbReference type="Pfam" id="PF06722"/>
    </source>
</evidence>
<dbReference type="AlphaFoldDB" id="B2IDJ2"/>
<reference evidence="3" key="1">
    <citation type="submission" date="2008-03" db="EMBL/GenBank/DDBJ databases">
        <title>Complete sequence of chromosome of Beijerinckia indica subsp. indica ATCC 9039.</title>
        <authorList>
            <consortium name="US DOE Joint Genome Institute"/>
            <person name="Copeland A."/>
            <person name="Lucas S."/>
            <person name="Lapidus A."/>
            <person name="Glavina del Rio T."/>
            <person name="Dalin E."/>
            <person name="Tice H."/>
            <person name="Bruce D."/>
            <person name="Goodwin L."/>
            <person name="Pitluck S."/>
            <person name="LaButti K."/>
            <person name="Schmutz J."/>
            <person name="Larimer F."/>
            <person name="Land M."/>
            <person name="Hauser L."/>
            <person name="Kyrpides N."/>
            <person name="Mikhailova N."/>
            <person name="Dunfield P.F."/>
            <person name="Dedysh S.N."/>
            <person name="Liesack W."/>
            <person name="Saw J.H."/>
            <person name="Alam M."/>
            <person name="Chen Y."/>
            <person name="Murrell J.C."/>
            <person name="Richardson P."/>
        </authorList>
    </citation>
    <scope>NUCLEOTIDE SEQUENCE [LARGE SCALE GENOMIC DNA]</scope>
    <source>
        <strain evidence="3">ATCC 9039 / DSM 1715 / NCIMB 8712</strain>
    </source>
</reference>
<dbReference type="RefSeq" id="WP_012384785.1">
    <property type="nucleotide sequence ID" value="NC_010581.1"/>
</dbReference>
<keyword evidence="3" id="KW-1185">Reference proteome</keyword>
<feature type="domain" description="Erythromycin biosynthesis protein CIII-like C-terminal" evidence="1">
    <location>
        <begin position="322"/>
        <end position="405"/>
    </location>
</feature>
<name>B2IDJ2_BEII9</name>
<dbReference type="HOGENOM" id="CLU_000537_8_0_5"/>
<dbReference type="Gene3D" id="3.40.50.2000">
    <property type="entry name" value="Glycogen Phosphorylase B"/>
    <property type="match status" value="2"/>
</dbReference>
<dbReference type="Proteomes" id="UP000001695">
    <property type="component" value="Chromosome"/>
</dbReference>
<dbReference type="CDD" id="cd03784">
    <property type="entry name" value="GT1_Gtf-like"/>
    <property type="match status" value="1"/>
</dbReference>
<proteinExistence type="predicted"/>
<dbReference type="EMBL" id="CP001016">
    <property type="protein sequence ID" value="ACB95428.1"/>
    <property type="molecule type" value="Genomic_DNA"/>
</dbReference>
<dbReference type="InterPro" id="IPR010610">
    <property type="entry name" value="EryCIII-like_C"/>
</dbReference>
<dbReference type="CAZy" id="GT1">
    <property type="family name" value="Glycosyltransferase Family 1"/>
</dbReference>
<keyword evidence="2" id="KW-0808">Transferase</keyword>
<dbReference type="STRING" id="395963.Bind_1800"/>
<accession>B2IDJ2</accession>
<dbReference type="GO" id="GO:0016758">
    <property type="term" value="F:hexosyltransferase activity"/>
    <property type="evidence" value="ECO:0007669"/>
    <property type="project" value="UniProtKB-ARBA"/>
</dbReference>
<dbReference type="OrthoDB" id="9805366at2"/>
<dbReference type="InterPro" id="IPR050426">
    <property type="entry name" value="Glycosyltransferase_28"/>
</dbReference>
<sequence>MKNAKKIVLATFGTLGDIYPFIAIALAMKARGFAPVIAAPEMHKRAIEGENIAFVLMRPHEDDIIRALGVDIPGAFKIMLKNPYFILDEIYMRFLSETYDDVMRAAAGAHIIITHSLLVGAHQAAEKLGLPCARVALAPLHLQSAAAPSFTPSAPYILEPKSRAIVHYNRIVRAIIRLSINMRMGRLRAFRKKIGLPPTHEDFFLDFGKANKAQAFFGLFSPHFAPVQPDHPQNISTPGFPFYKPADADRRDLGPGLQAFLSAGEPPIIFTLGSFAPEVSGDFYDQSLRAARLLGRRAILLAGAKDATRLASRVGPHEYVCEQAPHSLLFPKGLCIVHHGGIGTTAEALRAGKPQIVVPFFGDQPDHGARIEKLGLGLAIKLSAYDERRAAAALQRIIAKDYFQKAKSFVELIEAEKGVETIADWAESLF</sequence>
<evidence type="ECO:0000313" key="3">
    <source>
        <dbReference type="Proteomes" id="UP000001695"/>
    </source>
</evidence>
<dbReference type="eggNOG" id="COG1819">
    <property type="taxonomic scope" value="Bacteria"/>
</dbReference>
<organism evidence="2 3">
    <name type="scientific">Beijerinckia indica subsp. indica (strain ATCC 9039 / DSM 1715 / NCIMB 8712)</name>
    <dbReference type="NCBI Taxonomy" id="395963"/>
    <lineage>
        <taxon>Bacteria</taxon>
        <taxon>Pseudomonadati</taxon>
        <taxon>Pseudomonadota</taxon>
        <taxon>Alphaproteobacteria</taxon>
        <taxon>Hyphomicrobiales</taxon>
        <taxon>Beijerinckiaceae</taxon>
        <taxon>Beijerinckia</taxon>
    </lineage>
</organism>
<dbReference type="SUPFAM" id="SSF53756">
    <property type="entry name" value="UDP-Glycosyltransferase/glycogen phosphorylase"/>
    <property type="match status" value="1"/>
</dbReference>
<evidence type="ECO:0000313" key="2">
    <source>
        <dbReference type="EMBL" id="ACB95428.1"/>
    </source>
</evidence>
<dbReference type="KEGG" id="bid:Bind_1800"/>
<gene>
    <name evidence="2" type="ordered locus">Bind_1800</name>
</gene>